<evidence type="ECO:0000256" key="5">
    <source>
        <dbReference type="ARBA" id="ARBA00022837"/>
    </source>
</evidence>
<comment type="caution">
    <text evidence="7">The sequence shown here is derived from an EMBL/GenBank/DDBJ whole genome shotgun (WGS) entry which is preliminary data.</text>
</comment>
<accession>A0A2T9Z9U0</accession>
<gene>
    <name evidence="7" type="ORF">BB560_004298</name>
</gene>
<dbReference type="PROSITE" id="PS50222">
    <property type="entry name" value="EF_HAND_2"/>
    <property type="match status" value="1"/>
</dbReference>
<dbReference type="PROSITE" id="PS00018">
    <property type="entry name" value="EF_HAND_1"/>
    <property type="match status" value="1"/>
</dbReference>
<feature type="non-terminal residue" evidence="7">
    <location>
        <position position="1"/>
    </location>
</feature>
<feature type="domain" description="EF-hand" evidence="6">
    <location>
        <begin position="53"/>
        <end position="88"/>
    </location>
</feature>
<dbReference type="OrthoDB" id="186625at2759"/>
<keyword evidence="3" id="KW-0479">Metal-binding</keyword>
<dbReference type="AlphaFoldDB" id="A0A2T9Z9U0"/>
<dbReference type="CDD" id="cd16180">
    <property type="entry name" value="EFh_PEF_Group_I"/>
    <property type="match status" value="1"/>
</dbReference>
<evidence type="ECO:0000256" key="1">
    <source>
        <dbReference type="ARBA" id="ARBA00004496"/>
    </source>
</evidence>
<evidence type="ECO:0000313" key="7">
    <source>
        <dbReference type="EMBL" id="PVV01287.1"/>
    </source>
</evidence>
<name>A0A2T9Z9U0_9FUNG</name>
<evidence type="ECO:0000259" key="6">
    <source>
        <dbReference type="PROSITE" id="PS50222"/>
    </source>
</evidence>
<dbReference type="Gene3D" id="1.10.238.10">
    <property type="entry name" value="EF-hand"/>
    <property type="match status" value="1"/>
</dbReference>
<keyword evidence="8" id="KW-1185">Reference proteome</keyword>
<dbReference type="EMBL" id="MBFS01001214">
    <property type="protein sequence ID" value="PVV01287.1"/>
    <property type="molecule type" value="Genomic_DNA"/>
</dbReference>
<dbReference type="GO" id="GO:0048306">
    <property type="term" value="F:calcium-dependent protein binding"/>
    <property type="evidence" value="ECO:0007669"/>
    <property type="project" value="UniProtKB-ARBA"/>
</dbReference>
<organism evidence="7 8">
    <name type="scientific">Smittium megazygosporum</name>
    <dbReference type="NCBI Taxonomy" id="133381"/>
    <lineage>
        <taxon>Eukaryota</taxon>
        <taxon>Fungi</taxon>
        <taxon>Fungi incertae sedis</taxon>
        <taxon>Zoopagomycota</taxon>
        <taxon>Kickxellomycotina</taxon>
        <taxon>Harpellomycetes</taxon>
        <taxon>Harpellales</taxon>
        <taxon>Legeriomycetaceae</taxon>
        <taxon>Smittium</taxon>
    </lineage>
</organism>
<evidence type="ECO:0000256" key="2">
    <source>
        <dbReference type="ARBA" id="ARBA00022490"/>
    </source>
</evidence>
<sequence>DRSGVLEADELQRALINGDWSPFSIDTVRLMISMFDVDMSGTIDFNEFVGLWRYIEDWKKCFRTFDKDGSGTIDRSELFNALKAFGFNVSPRVVDSLVKKVDTLGRGDISFDKFIYSCVLVKTLSDNFRKLDTNNDGWIELNYENNLDSIETKRIFGNTPRFMIILK</sequence>
<evidence type="ECO:0000313" key="8">
    <source>
        <dbReference type="Proteomes" id="UP000245609"/>
    </source>
</evidence>
<evidence type="ECO:0000256" key="3">
    <source>
        <dbReference type="ARBA" id="ARBA00022723"/>
    </source>
</evidence>
<keyword evidence="5" id="KW-0106">Calcium</keyword>
<dbReference type="Pfam" id="PF13499">
    <property type="entry name" value="EF-hand_7"/>
    <property type="match status" value="2"/>
</dbReference>
<dbReference type="GO" id="GO:0005509">
    <property type="term" value="F:calcium ion binding"/>
    <property type="evidence" value="ECO:0007669"/>
    <property type="project" value="InterPro"/>
</dbReference>
<comment type="subcellular location">
    <subcellularLocation>
        <location evidence="1">Cytoplasm</location>
    </subcellularLocation>
</comment>
<dbReference type="SUPFAM" id="SSF47473">
    <property type="entry name" value="EF-hand"/>
    <property type="match status" value="1"/>
</dbReference>
<keyword evidence="2" id="KW-0963">Cytoplasm</keyword>
<dbReference type="InterPro" id="IPR011992">
    <property type="entry name" value="EF-hand-dom_pair"/>
</dbReference>
<protein>
    <recommendedName>
        <fullName evidence="6">EF-hand domain-containing protein</fullName>
    </recommendedName>
</protein>
<keyword evidence="4" id="KW-0677">Repeat</keyword>
<proteinExistence type="predicted"/>
<dbReference type="InterPro" id="IPR018247">
    <property type="entry name" value="EF_Hand_1_Ca_BS"/>
</dbReference>
<reference evidence="7 8" key="1">
    <citation type="journal article" date="2018" name="MBio">
        <title>Comparative Genomics Reveals the Core Gene Toolbox for the Fungus-Insect Symbiosis.</title>
        <authorList>
            <person name="Wang Y."/>
            <person name="Stata M."/>
            <person name="Wang W."/>
            <person name="Stajich J.E."/>
            <person name="White M.M."/>
            <person name="Moncalvo J.M."/>
        </authorList>
    </citation>
    <scope>NUCLEOTIDE SEQUENCE [LARGE SCALE GENOMIC DNA]</scope>
    <source>
        <strain evidence="7 8">SC-DP-2</strain>
    </source>
</reference>
<dbReference type="PANTHER" id="PTHR46212">
    <property type="entry name" value="PEFLIN"/>
    <property type="match status" value="1"/>
</dbReference>
<dbReference type="InterPro" id="IPR002048">
    <property type="entry name" value="EF_hand_dom"/>
</dbReference>
<dbReference type="PANTHER" id="PTHR46212:SF3">
    <property type="entry name" value="GH27120P"/>
    <property type="match status" value="1"/>
</dbReference>
<dbReference type="SMART" id="SM00054">
    <property type="entry name" value="EFh"/>
    <property type="match status" value="2"/>
</dbReference>
<dbReference type="GO" id="GO:0005737">
    <property type="term" value="C:cytoplasm"/>
    <property type="evidence" value="ECO:0007669"/>
    <property type="project" value="UniProtKB-SubCell"/>
</dbReference>
<dbReference type="STRING" id="133381.A0A2T9Z9U0"/>
<dbReference type="InterPro" id="IPR051426">
    <property type="entry name" value="Peflin/Sorcin_CaBP"/>
</dbReference>
<evidence type="ECO:0000256" key="4">
    <source>
        <dbReference type="ARBA" id="ARBA00022737"/>
    </source>
</evidence>
<dbReference type="Proteomes" id="UP000245609">
    <property type="component" value="Unassembled WGS sequence"/>
</dbReference>